<dbReference type="InterPro" id="IPR036250">
    <property type="entry name" value="AcylCo_DH-like_C"/>
</dbReference>
<dbReference type="Gene3D" id="2.40.110.10">
    <property type="entry name" value="Butyryl-CoA Dehydrogenase, subunit A, domain 2"/>
    <property type="match status" value="1"/>
</dbReference>
<evidence type="ECO:0000259" key="7">
    <source>
        <dbReference type="Pfam" id="PF02771"/>
    </source>
</evidence>
<evidence type="ECO:0000256" key="5">
    <source>
        <dbReference type="ARBA" id="ARBA00023002"/>
    </source>
</evidence>
<sequence>MDFTHTEERQMVVDTLARYIQNEYNLSDRNDAAASPQGFSDVHWNNLAELGMFGVFFTEEQGGFGGSAFDVAAVFQELGRGLVVEPLLDCVLRSGHVLAAAGDFERLAKVITGASRYVVAQAHTTGDRVTAKQSEAGWILNGTAPMVKFAAGADTIVLSAQSGADAAQASFFLIDPTANGVAITHHDTFDGGSASDIHFADLAISSDALLGSAHHADTIVRTAENWACLAICAEALGIMEAIKETTLDYLRTRTQFGTVIGRFQALQHRMAQVLLEIEQARSAVINAAAAVNKSETDCDKALSAAKYSIGRIGTLVAEEAIQLHGGIGMTWEYEMGHFAKRLVMIDHEMGNADHHLARYMQFDLV</sequence>
<dbReference type="Gene3D" id="1.20.140.10">
    <property type="entry name" value="Butyryl-CoA Dehydrogenase, subunit A, domain 3"/>
    <property type="match status" value="1"/>
</dbReference>
<keyword evidence="5 8" id="KW-0560">Oxidoreductase</keyword>
<dbReference type="InterPro" id="IPR037069">
    <property type="entry name" value="AcylCoA_DH/ox_N_sf"/>
</dbReference>
<comment type="similarity">
    <text evidence="2">Belongs to the acyl-CoA dehydrogenase family.</text>
</comment>
<reference evidence="8 9" key="1">
    <citation type="submission" date="2015-09" db="EMBL/GenBank/DDBJ databases">
        <authorList>
            <consortium name="Swine Surveillance"/>
        </authorList>
    </citation>
    <scope>NUCLEOTIDE SEQUENCE [LARGE SCALE GENOMIC DNA]</scope>
    <source>
        <strain evidence="8 9">CECT 5294</strain>
    </source>
</reference>
<evidence type="ECO:0000313" key="9">
    <source>
        <dbReference type="Proteomes" id="UP000051298"/>
    </source>
</evidence>
<evidence type="ECO:0000256" key="3">
    <source>
        <dbReference type="ARBA" id="ARBA00022630"/>
    </source>
</evidence>
<dbReference type="InterPro" id="IPR013786">
    <property type="entry name" value="AcylCoA_DH/ox_N"/>
</dbReference>
<dbReference type="Gene3D" id="1.10.540.10">
    <property type="entry name" value="Acyl-CoA dehydrogenase/oxidase, N-terminal domain"/>
    <property type="match status" value="1"/>
</dbReference>
<evidence type="ECO:0000256" key="1">
    <source>
        <dbReference type="ARBA" id="ARBA00001974"/>
    </source>
</evidence>
<dbReference type="InterPro" id="IPR009075">
    <property type="entry name" value="AcylCo_DH/oxidase_C"/>
</dbReference>
<feature type="domain" description="Acyl-CoA dehydrogenase/oxidase C-terminal" evidence="6">
    <location>
        <begin position="225"/>
        <end position="341"/>
    </location>
</feature>
<evidence type="ECO:0000313" key="8">
    <source>
        <dbReference type="EMBL" id="CUH59386.1"/>
    </source>
</evidence>
<dbReference type="Proteomes" id="UP000051298">
    <property type="component" value="Unassembled WGS sequence"/>
</dbReference>
<dbReference type="SUPFAM" id="SSF56645">
    <property type="entry name" value="Acyl-CoA dehydrogenase NM domain-like"/>
    <property type="match status" value="1"/>
</dbReference>
<evidence type="ECO:0000259" key="6">
    <source>
        <dbReference type="Pfam" id="PF00441"/>
    </source>
</evidence>
<evidence type="ECO:0000256" key="2">
    <source>
        <dbReference type="ARBA" id="ARBA00009347"/>
    </source>
</evidence>
<dbReference type="EMBL" id="CYRX01000010">
    <property type="protein sequence ID" value="CUH59386.1"/>
    <property type="molecule type" value="Genomic_DNA"/>
</dbReference>
<gene>
    <name evidence="8" type="primary">mmgC_3</name>
    <name evidence="8" type="ORF">THS5294_00671</name>
</gene>
<proteinExistence type="inferred from homology"/>
<keyword evidence="3" id="KW-0285">Flavoprotein</keyword>
<protein>
    <submittedName>
        <fullName evidence="8">Acyl-CoA dehydrogenase</fullName>
        <ecNumber evidence="8">1.3.99.-</ecNumber>
    </submittedName>
</protein>
<name>A0A0N7LT09_9RHOB</name>
<dbReference type="RefSeq" id="WP_058122607.1">
    <property type="nucleotide sequence ID" value="NZ_CYRX01000010.1"/>
</dbReference>
<organism evidence="8 9">
    <name type="scientific">Thalassobacter stenotrophicus</name>
    <dbReference type="NCBI Taxonomy" id="266809"/>
    <lineage>
        <taxon>Bacteria</taxon>
        <taxon>Pseudomonadati</taxon>
        <taxon>Pseudomonadota</taxon>
        <taxon>Alphaproteobacteria</taxon>
        <taxon>Rhodobacterales</taxon>
        <taxon>Roseobacteraceae</taxon>
        <taxon>Thalassobacter</taxon>
    </lineage>
</organism>
<comment type="cofactor">
    <cofactor evidence="1">
        <name>FAD</name>
        <dbReference type="ChEBI" id="CHEBI:57692"/>
    </cofactor>
</comment>
<evidence type="ECO:0000256" key="4">
    <source>
        <dbReference type="ARBA" id="ARBA00022827"/>
    </source>
</evidence>
<dbReference type="Pfam" id="PF00441">
    <property type="entry name" value="Acyl-CoA_dh_1"/>
    <property type="match status" value="1"/>
</dbReference>
<dbReference type="AlphaFoldDB" id="A0A0N7LT09"/>
<dbReference type="InterPro" id="IPR009100">
    <property type="entry name" value="AcylCoA_DH/oxidase_NM_dom_sf"/>
</dbReference>
<dbReference type="GO" id="GO:0003995">
    <property type="term" value="F:acyl-CoA dehydrogenase activity"/>
    <property type="evidence" value="ECO:0007669"/>
    <property type="project" value="TreeGrafter"/>
</dbReference>
<dbReference type="SUPFAM" id="SSF47203">
    <property type="entry name" value="Acyl-CoA dehydrogenase C-terminal domain-like"/>
    <property type="match status" value="1"/>
</dbReference>
<dbReference type="Pfam" id="PF02771">
    <property type="entry name" value="Acyl-CoA_dh_N"/>
    <property type="match status" value="1"/>
</dbReference>
<dbReference type="EC" id="1.3.99.-" evidence="8"/>
<dbReference type="PANTHER" id="PTHR43884:SF20">
    <property type="entry name" value="ACYL-COA DEHYDROGENASE FADE28"/>
    <property type="match status" value="1"/>
</dbReference>
<dbReference type="InterPro" id="IPR046373">
    <property type="entry name" value="Acyl-CoA_Oxase/DH_mid-dom_sf"/>
</dbReference>
<accession>A0A0N7LT09</accession>
<feature type="domain" description="Acyl-CoA dehydrogenase/oxidase N-terminal" evidence="7">
    <location>
        <begin position="6"/>
        <end position="82"/>
    </location>
</feature>
<dbReference type="PANTHER" id="PTHR43884">
    <property type="entry name" value="ACYL-COA DEHYDROGENASE"/>
    <property type="match status" value="1"/>
</dbReference>
<keyword evidence="4" id="KW-0274">FAD</keyword>
<dbReference type="GO" id="GO:0050660">
    <property type="term" value="F:flavin adenine dinucleotide binding"/>
    <property type="evidence" value="ECO:0007669"/>
    <property type="project" value="InterPro"/>
</dbReference>
<dbReference type="CDD" id="cd00567">
    <property type="entry name" value="ACAD"/>
    <property type="match status" value="1"/>
</dbReference>